<evidence type="ECO:0000313" key="4">
    <source>
        <dbReference type="EMBL" id="MCH6168694.1"/>
    </source>
</evidence>
<dbReference type="RefSeq" id="WP_241039333.1">
    <property type="nucleotide sequence ID" value="NZ_BAAAJF010000022.1"/>
</dbReference>
<dbReference type="GO" id="GO:0016301">
    <property type="term" value="F:kinase activity"/>
    <property type="evidence" value="ECO:0007669"/>
    <property type="project" value="UniProtKB-KW"/>
</dbReference>
<accession>A0ABS9TJI5</accession>
<evidence type="ECO:0000259" key="3">
    <source>
        <dbReference type="Pfam" id="PF00294"/>
    </source>
</evidence>
<dbReference type="InterPro" id="IPR002173">
    <property type="entry name" value="Carboh/pur_kinase_PfkB_CS"/>
</dbReference>
<evidence type="ECO:0000313" key="5">
    <source>
        <dbReference type="Proteomes" id="UP001299970"/>
    </source>
</evidence>
<dbReference type="PROSITE" id="PS00583">
    <property type="entry name" value="PFKB_KINASES_1"/>
    <property type="match status" value="1"/>
</dbReference>
<evidence type="ECO:0000256" key="1">
    <source>
        <dbReference type="ARBA" id="ARBA00022679"/>
    </source>
</evidence>
<dbReference type="InterPro" id="IPR011611">
    <property type="entry name" value="PfkB_dom"/>
</dbReference>
<keyword evidence="1" id="KW-0808">Transferase</keyword>
<proteinExistence type="predicted"/>
<evidence type="ECO:0000256" key="2">
    <source>
        <dbReference type="ARBA" id="ARBA00022777"/>
    </source>
</evidence>
<keyword evidence="2 4" id="KW-0418">Kinase</keyword>
<gene>
    <name evidence="4" type="ORF">MMF94_23625</name>
</gene>
<name>A0ABS9TJI5_9PSEU</name>
<dbReference type="Proteomes" id="UP001299970">
    <property type="component" value="Unassembled WGS sequence"/>
</dbReference>
<dbReference type="PROSITE" id="PS00584">
    <property type="entry name" value="PFKB_KINASES_2"/>
    <property type="match status" value="1"/>
</dbReference>
<dbReference type="PANTHER" id="PTHR10584:SF167">
    <property type="entry name" value="PFKB DOMAIN PROTEIN"/>
    <property type="match status" value="1"/>
</dbReference>
<dbReference type="Pfam" id="PF00294">
    <property type="entry name" value="PfkB"/>
    <property type="match status" value="1"/>
</dbReference>
<dbReference type="PANTHER" id="PTHR10584">
    <property type="entry name" value="SUGAR KINASE"/>
    <property type="match status" value="1"/>
</dbReference>
<comment type="caution">
    <text evidence="4">The sequence shown here is derived from an EMBL/GenBank/DDBJ whole genome shotgun (WGS) entry which is preliminary data.</text>
</comment>
<protein>
    <submittedName>
        <fullName evidence="4">PfkB family carbohydrate kinase</fullName>
    </submittedName>
</protein>
<keyword evidence="5" id="KW-1185">Reference proteome</keyword>
<dbReference type="Gene3D" id="3.40.1190.20">
    <property type="match status" value="1"/>
</dbReference>
<organism evidence="4 5">
    <name type="scientific">Pseudonocardia alaniniphila</name>
    <dbReference type="NCBI Taxonomy" id="75291"/>
    <lineage>
        <taxon>Bacteria</taxon>
        <taxon>Bacillati</taxon>
        <taxon>Actinomycetota</taxon>
        <taxon>Actinomycetes</taxon>
        <taxon>Pseudonocardiales</taxon>
        <taxon>Pseudonocardiaceae</taxon>
        <taxon>Pseudonocardia</taxon>
    </lineage>
</organism>
<sequence length="293" mass="29335">MSNARRPRIVVVGDIAVDVLVAPRTPAVTGADVPARIRTESGGAGANTAAWLAHLGAEVTLVARVGADAAGRAAVAELAAAGVLPAVAVDPDEPTCTVVVLVENGDRTMLSDRGAAARLQPADLPALGENDHLHLSGYVLLDPASRPAGLAALAAARTAGMSTSVDPQAAPAITAEFREWVRGVDLLLPNADELDALGGSAADLVTTGTARAVAVTDGARGARWIDDAGRWHAPAQQVDAVDPTGAGDAFDAGLLVAWLGGADPAESLRAGCVAGAAAVRHDGARPPTAVSPR</sequence>
<dbReference type="EMBL" id="JAKXMK010000020">
    <property type="protein sequence ID" value="MCH6168694.1"/>
    <property type="molecule type" value="Genomic_DNA"/>
</dbReference>
<feature type="domain" description="Carbohydrate kinase PfkB" evidence="3">
    <location>
        <begin position="8"/>
        <end position="287"/>
    </location>
</feature>
<reference evidence="4 5" key="1">
    <citation type="submission" date="2022-03" db="EMBL/GenBank/DDBJ databases">
        <title>Pseudonocardia alaer sp. nov., a novel actinomycete isolated from reed forest soil.</title>
        <authorList>
            <person name="Wang L."/>
        </authorList>
    </citation>
    <scope>NUCLEOTIDE SEQUENCE [LARGE SCALE GENOMIC DNA]</scope>
    <source>
        <strain evidence="4 5">Y-16303</strain>
    </source>
</reference>
<dbReference type="SUPFAM" id="SSF53613">
    <property type="entry name" value="Ribokinase-like"/>
    <property type="match status" value="1"/>
</dbReference>
<dbReference type="InterPro" id="IPR029056">
    <property type="entry name" value="Ribokinase-like"/>
</dbReference>